<keyword evidence="2" id="KW-1185">Reference proteome</keyword>
<reference evidence="1 2" key="1">
    <citation type="submission" date="2019-07" db="EMBL/GenBank/DDBJ databases">
        <title>Complete Genome Sequence of Leptotrichia hofstadii Strain JCM16775.</title>
        <authorList>
            <person name="Watanabe S."/>
            <person name="Cui L."/>
        </authorList>
    </citation>
    <scope>NUCLEOTIDE SEQUENCE [LARGE SCALE GENOMIC DNA]</scope>
    <source>
        <strain evidence="1 2">JCM16775</strain>
    </source>
</reference>
<evidence type="ECO:0000313" key="1">
    <source>
        <dbReference type="EMBL" id="BBM38586.1"/>
    </source>
</evidence>
<protein>
    <submittedName>
        <fullName evidence="1">Uncharacterized protein</fullName>
    </submittedName>
</protein>
<dbReference type="OrthoDB" id="81783at2"/>
<dbReference type="KEGG" id="lhf:JCM16775_1295"/>
<accession>A0A510JHD7</accession>
<dbReference type="EMBL" id="AP019823">
    <property type="protein sequence ID" value="BBM38586.1"/>
    <property type="molecule type" value="Genomic_DNA"/>
</dbReference>
<sequence>MTLVKGPISAVIDENGNFDFKKDKLEYLKEIKKYSIDKLSKEAQKYNLSNDKRVALLNKSETFQYIKCLISDSFVYTNNGIISDEDRKKLLISLNKVFFHALDIRRKRKQEKLSIKEA</sequence>
<proteinExistence type="predicted"/>
<dbReference type="AlphaFoldDB" id="A0A510JHD7"/>
<gene>
    <name evidence="1" type="ORF">JCM16775_1295</name>
</gene>
<name>A0A510JHD7_9FUSO</name>
<dbReference type="Proteomes" id="UP000321892">
    <property type="component" value="Chromosome"/>
</dbReference>
<organism evidence="1 2">
    <name type="scientific">Leptotrichia hofstadii</name>
    <dbReference type="NCBI Taxonomy" id="157688"/>
    <lineage>
        <taxon>Bacteria</taxon>
        <taxon>Fusobacteriati</taxon>
        <taxon>Fusobacteriota</taxon>
        <taxon>Fusobacteriia</taxon>
        <taxon>Fusobacteriales</taxon>
        <taxon>Leptotrichiaceae</taxon>
        <taxon>Leptotrichia</taxon>
    </lineage>
</organism>
<evidence type="ECO:0000313" key="2">
    <source>
        <dbReference type="Proteomes" id="UP000321892"/>
    </source>
</evidence>
<dbReference type="RefSeq" id="WP_026746314.1">
    <property type="nucleotide sequence ID" value="NZ_AP019823.1"/>
</dbReference>